<gene>
    <name evidence="3" type="ORF">EGW08_005164</name>
</gene>
<feature type="compositionally biased region" description="Polar residues" evidence="1">
    <location>
        <begin position="472"/>
        <end position="491"/>
    </location>
</feature>
<feature type="transmembrane region" description="Helical" evidence="2">
    <location>
        <begin position="31"/>
        <end position="52"/>
    </location>
</feature>
<feature type="region of interest" description="Disordered" evidence="1">
    <location>
        <begin position="245"/>
        <end position="274"/>
    </location>
</feature>
<feature type="compositionally biased region" description="Basic and acidic residues" evidence="1">
    <location>
        <begin position="197"/>
        <end position="216"/>
    </location>
</feature>
<keyword evidence="2" id="KW-0812">Transmembrane</keyword>
<organism evidence="3 4">
    <name type="scientific">Elysia chlorotica</name>
    <name type="common">Eastern emerald elysia</name>
    <name type="synonym">Sea slug</name>
    <dbReference type="NCBI Taxonomy" id="188477"/>
    <lineage>
        <taxon>Eukaryota</taxon>
        <taxon>Metazoa</taxon>
        <taxon>Spiralia</taxon>
        <taxon>Lophotrochozoa</taxon>
        <taxon>Mollusca</taxon>
        <taxon>Gastropoda</taxon>
        <taxon>Heterobranchia</taxon>
        <taxon>Euthyneura</taxon>
        <taxon>Panpulmonata</taxon>
        <taxon>Sacoglossa</taxon>
        <taxon>Placobranchoidea</taxon>
        <taxon>Plakobranchidae</taxon>
        <taxon>Elysia</taxon>
    </lineage>
</organism>
<feature type="region of interest" description="Disordered" evidence="1">
    <location>
        <begin position="463"/>
        <end position="555"/>
    </location>
</feature>
<evidence type="ECO:0000256" key="1">
    <source>
        <dbReference type="SAM" id="MobiDB-lite"/>
    </source>
</evidence>
<feature type="region of interest" description="Disordered" evidence="1">
    <location>
        <begin position="171"/>
        <end position="227"/>
    </location>
</feature>
<sequence>MELHALDDEPAWIDAARFATKVWRHPKTQSTLFIGCCTCALTAAALHTGTYYTPTADVIVYCLIYSLWLTICLPWLVKNLNKKTVLLVAGVLFRLCAAEIGVLAWGLLRGHGHFLQRALRMKPLLEPSLLWLAEAGYNIRYGVIVSAVVAAILVTFTSAIENYSRGCNSGKAESEGFSNPGVNHRKNVTSHVHFRTKNQEKKNQEKHPRSDSEQDKSMSNGHNLPADDLNLLNSTSEWCGNGRHHSPAISLTNYERTSGRNSTSPHGDKISFRKDKLMGIRNSKTDVRDKIMGIRNSKTDEKDRIMGIRNSKTDEKDTIMGIRNSKTGEKDRIMGIRNSKTDIKDRIMGARNNKSDSAPMKAQESPPSVESTAFGRDCKFRSQNHALSWEAFSSCSSQTDVESFTLEEGDSDDQDENVAASRWTDPLKTNCRGYDPRASAIEFNSNHQSALCLPSTVGLLGPPKVKPKVRHSSSCASSNTTDQEFVNQRGQTGRYVRSGRSSCPTELKSSPNDPSGLESTTRESKPGRINLPGIKGKTAHDGQYTGDGSVNFKGF</sequence>
<keyword evidence="2" id="KW-1133">Transmembrane helix</keyword>
<feature type="region of interest" description="Disordered" evidence="1">
    <location>
        <begin position="351"/>
        <end position="373"/>
    </location>
</feature>
<feature type="transmembrane region" description="Helical" evidence="2">
    <location>
        <begin position="58"/>
        <end position="77"/>
    </location>
</feature>
<dbReference type="EMBL" id="RQTK01000120">
    <property type="protein sequence ID" value="RUS87088.1"/>
    <property type="molecule type" value="Genomic_DNA"/>
</dbReference>
<feature type="non-terminal residue" evidence="3">
    <location>
        <position position="555"/>
    </location>
</feature>
<keyword evidence="2" id="KW-0472">Membrane</keyword>
<feature type="compositionally biased region" description="Polar residues" evidence="1">
    <location>
        <begin position="499"/>
        <end position="519"/>
    </location>
</feature>
<comment type="caution">
    <text evidence="3">The sequence shown here is derived from an EMBL/GenBank/DDBJ whole genome shotgun (WGS) entry which is preliminary data.</text>
</comment>
<protein>
    <submittedName>
        <fullName evidence="3">Uncharacterized protein</fullName>
    </submittedName>
</protein>
<evidence type="ECO:0000313" key="4">
    <source>
        <dbReference type="Proteomes" id="UP000271974"/>
    </source>
</evidence>
<keyword evidence="4" id="KW-1185">Reference proteome</keyword>
<feature type="compositionally biased region" description="Polar residues" evidence="1">
    <location>
        <begin position="249"/>
        <end position="265"/>
    </location>
</feature>
<dbReference type="AlphaFoldDB" id="A0A3S0ZZS4"/>
<proteinExistence type="predicted"/>
<reference evidence="3 4" key="1">
    <citation type="submission" date="2019-01" db="EMBL/GenBank/DDBJ databases">
        <title>A draft genome assembly of the solar-powered sea slug Elysia chlorotica.</title>
        <authorList>
            <person name="Cai H."/>
            <person name="Li Q."/>
            <person name="Fang X."/>
            <person name="Li J."/>
            <person name="Curtis N.E."/>
            <person name="Altenburger A."/>
            <person name="Shibata T."/>
            <person name="Feng M."/>
            <person name="Maeda T."/>
            <person name="Schwartz J.A."/>
            <person name="Shigenobu S."/>
            <person name="Lundholm N."/>
            <person name="Nishiyama T."/>
            <person name="Yang H."/>
            <person name="Hasebe M."/>
            <person name="Li S."/>
            <person name="Pierce S.K."/>
            <person name="Wang J."/>
        </authorList>
    </citation>
    <scope>NUCLEOTIDE SEQUENCE [LARGE SCALE GENOMIC DNA]</scope>
    <source>
        <strain evidence="3">EC2010</strain>
        <tissue evidence="3">Whole organism of an adult</tissue>
    </source>
</reference>
<evidence type="ECO:0000256" key="2">
    <source>
        <dbReference type="SAM" id="Phobius"/>
    </source>
</evidence>
<feature type="compositionally biased region" description="Basic residues" evidence="1">
    <location>
        <begin position="183"/>
        <end position="196"/>
    </location>
</feature>
<dbReference type="Proteomes" id="UP000271974">
    <property type="component" value="Unassembled WGS sequence"/>
</dbReference>
<feature type="transmembrane region" description="Helical" evidence="2">
    <location>
        <begin position="84"/>
        <end position="108"/>
    </location>
</feature>
<name>A0A3S0ZZS4_ELYCH</name>
<accession>A0A3S0ZZS4</accession>
<evidence type="ECO:0000313" key="3">
    <source>
        <dbReference type="EMBL" id="RUS87088.1"/>
    </source>
</evidence>
<dbReference type="OrthoDB" id="6162524at2759"/>